<feature type="transmembrane region" description="Helical" evidence="9">
    <location>
        <begin position="358"/>
        <end position="379"/>
    </location>
</feature>
<evidence type="ECO:0000256" key="6">
    <source>
        <dbReference type="ARBA" id="ARBA00022824"/>
    </source>
</evidence>
<dbReference type="STRING" id="1391654.AKJ09_00883"/>
<keyword evidence="8 9" id="KW-0472">Membrane</keyword>
<feature type="transmembrane region" description="Helical" evidence="9">
    <location>
        <begin position="167"/>
        <end position="187"/>
    </location>
</feature>
<dbReference type="GO" id="GO:0000030">
    <property type="term" value="F:mannosyltransferase activity"/>
    <property type="evidence" value="ECO:0007669"/>
    <property type="project" value="TreeGrafter"/>
</dbReference>
<feature type="transmembrane region" description="Helical" evidence="9">
    <location>
        <begin position="96"/>
        <end position="118"/>
    </location>
</feature>
<organism evidence="10 11">
    <name type="scientific">Labilithrix luteola</name>
    <dbReference type="NCBI Taxonomy" id="1391654"/>
    <lineage>
        <taxon>Bacteria</taxon>
        <taxon>Pseudomonadati</taxon>
        <taxon>Myxococcota</taxon>
        <taxon>Polyangia</taxon>
        <taxon>Polyangiales</taxon>
        <taxon>Labilitrichaceae</taxon>
        <taxon>Labilithrix</taxon>
    </lineage>
</organism>
<sequence>MTEDDRRLVRPYLLANLALTSVTAYFSYAYFHLDEYFQVLEFARFKLGDVQAWSLPWEYTAQMRPWAQPYLYVLVAKGLGIFGLRDPFALAFVFRLLTGLASWGALALFLRTTVPWLATVEEKRLHVRVATLLGFLPYLFVRTSSETASMAAFTAAWAIALEGRRDASLVLSLPRAFLVGILAGLAFEFRFQTVFLALGLFAWLAVIARISPRVLGAMVLGGTAVVASSLLVDHAGYGAWVFPPLTYARTNLLEGVAAFFGADPPFAYAWMLPANLFFPIVVVLLVLAVVAWIRHPRNPLTWTTVPFFLVHNLLSHKEERFLFPMAILATGFVVMAIGPSSGRPLRISAWGWKHRQGVLAASLTAWSTVVMLLLAIWPIGWNHHVRFQRHIYETIGGDLHAYALPDFDLGLPAFHGPVYDVEKQTPEQIAADLDAPGARAWLITDSPSLHTGVGKLDRRATLVWSEVPFFEHPALASFFVRLADGYDAHAKAPLRPIHFRSLYRLDPKPR</sequence>
<gene>
    <name evidence="10" type="ORF">AKJ09_00883</name>
</gene>
<dbReference type="PANTHER" id="PTHR22760">
    <property type="entry name" value="GLYCOSYLTRANSFERASE"/>
    <property type="match status" value="1"/>
</dbReference>
<comment type="subcellular location">
    <subcellularLocation>
        <location evidence="1">Endomembrane system</location>
        <topology evidence="1">Multi-pass membrane protein</topology>
    </subcellularLocation>
    <subcellularLocation>
        <location evidence="2">Endoplasmic reticulum membrane</location>
    </subcellularLocation>
</comment>
<feature type="transmembrane region" description="Helical" evidence="9">
    <location>
        <begin position="321"/>
        <end position="338"/>
    </location>
</feature>
<dbReference type="InterPro" id="IPR005599">
    <property type="entry name" value="GPI_mannosylTrfase"/>
</dbReference>
<evidence type="ECO:0000256" key="9">
    <source>
        <dbReference type="SAM" id="Phobius"/>
    </source>
</evidence>
<dbReference type="OrthoDB" id="5294730at2"/>
<protein>
    <submittedName>
        <fullName evidence="10">Mannosyltransferase</fullName>
    </submittedName>
</protein>
<evidence type="ECO:0000256" key="4">
    <source>
        <dbReference type="ARBA" id="ARBA00022679"/>
    </source>
</evidence>
<feature type="transmembrane region" description="Helical" evidence="9">
    <location>
        <begin position="193"/>
        <end position="210"/>
    </location>
</feature>
<keyword evidence="7 9" id="KW-1133">Transmembrane helix</keyword>
<name>A0A0K1PMA5_9BACT</name>
<evidence type="ECO:0000313" key="10">
    <source>
        <dbReference type="EMBL" id="AKU94219.1"/>
    </source>
</evidence>
<dbReference type="GO" id="GO:0012505">
    <property type="term" value="C:endomembrane system"/>
    <property type="evidence" value="ECO:0007669"/>
    <property type="project" value="UniProtKB-SubCell"/>
</dbReference>
<evidence type="ECO:0000313" key="11">
    <source>
        <dbReference type="Proteomes" id="UP000064967"/>
    </source>
</evidence>
<evidence type="ECO:0000256" key="3">
    <source>
        <dbReference type="ARBA" id="ARBA00022676"/>
    </source>
</evidence>
<dbReference type="Pfam" id="PF03901">
    <property type="entry name" value="Glyco_transf_22"/>
    <property type="match status" value="1"/>
</dbReference>
<feature type="transmembrane region" description="Helical" evidence="9">
    <location>
        <begin position="12"/>
        <end position="31"/>
    </location>
</feature>
<keyword evidence="6" id="KW-0256">Endoplasmic reticulum</keyword>
<evidence type="ECO:0000256" key="8">
    <source>
        <dbReference type="ARBA" id="ARBA00023136"/>
    </source>
</evidence>
<evidence type="ECO:0000256" key="1">
    <source>
        <dbReference type="ARBA" id="ARBA00004127"/>
    </source>
</evidence>
<feature type="transmembrane region" description="Helical" evidence="9">
    <location>
        <begin position="268"/>
        <end position="293"/>
    </location>
</feature>
<keyword evidence="4 10" id="KW-0808">Transferase</keyword>
<dbReference type="Proteomes" id="UP000064967">
    <property type="component" value="Chromosome"/>
</dbReference>
<dbReference type="RefSeq" id="WP_146645850.1">
    <property type="nucleotide sequence ID" value="NZ_CP012333.1"/>
</dbReference>
<keyword evidence="3 10" id="KW-0328">Glycosyltransferase</keyword>
<dbReference type="EMBL" id="CP012333">
    <property type="protein sequence ID" value="AKU94219.1"/>
    <property type="molecule type" value="Genomic_DNA"/>
</dbReference>
<keyword evidence="11" id="KW-1185">Reference proteome</keyword>
<dbReference type="KEGG" id="llu:AKJ09_00883"/>
<feature type="transmembrane region" description="Helical" evidence="9">
    <location>
        <begin position="217"/>
        <end position="242"/>
    </location>
</feature>
<evidence type="ECO:0000256" key="5">
    <source>
        <dbReference type="ARBA" id="ARBA00022692"/>
    </source>
</evidence>
<reference evidence="10 11" key="1">
    <citation type="submission" date="2015-08" db="EMBL/GenBank/DDBJ databases">
        <authorList>
            <person name="Babu N.S."/>
            <person name="Beckwith C.J."/>
            <person name="Beseler K.G."/>
            <person name="Brison A."/>
            <person name="Carone J.V."/>
            <person name="Caskin T.P."/>
            <person name="Diamond M."/>
            <person name="Durham M.E."/>
            <person name="Foxe J.M."/>
            <person name="Go M."/>
            <person name="Henderson B.A."/>
            <person name="Jones I.B."/>
            <person name="McGettigan J.A."/>
            <person name="Micheletti S.J."/>
            <person name="Nasrallah M.E."/>
            <person name="Ortiz D."/>
            <person name="Piller C.R."/>
            <person name="Privatt S.R."/>
            <person name="Schneider S.L."/>
            <person name="Sharp S."/>
            <person name="Smith T.C."/>
            <person name="Stanton J.D."/>
            <person name="Ullery H.E."/>
            <person name="Wilson R.J."/>
            <person name="Serrano M.G."/>
            <person name="Buck G."/>
            <person name="Lee V."/>
            <person name="Wang Y."/>
            <person name="Carvalho R."/>
            <person name="Voegtly L."/>
            <person name="Shi R."/>
            <person name="Duckworth R."/>
            <person name="Johnson A."/>
            <person name="Loviza R."/>
            <person name="Walstead R."/>
            <person name="Shah Z."/>
            <person name="Kiflezghi M."/>
            <person name="Wade K."/>
            <person name="Ball S.L."/>
            <person name="Bradley K.W."/>
            <person name="Asai D.J."/>
            <person name="Bowman C.A."/>
            <person name="Russell D.A."/>
            <person name="Pope W.H."/>
            <person name="Jacobs-Sera D."/>
            <person name="Hendrix R.W."/>
            <person name="Hatfull G.F."/>
        </authorList>
    </citation>
    <scope>NUCLEOTIDE SEQUENCE [LARGE SCALE GENOMIC DNA]</scope>
    <source>
        <strain evidence="10 11">DSM 27648</strain>
    </source>
</reference>
<accession>A0A0K1PMA5</accession>
<dbReference type="AlphaFoldDB" id="A0A0K1PMA5"/>
<proteinExistence type="predicted"/>
<evidence type="ECO:0000256" key="7">
    <source>
        <dbReference type="ARBA" id="ARBA00022989"/>
    </source>
</evidence>
<keyword evidence="5 9" id="KW-0812">Transmembrane</keyword>
<evidence type="ECO:0000256" key="2">
    <source>
        <dbReference type="ARBA" id="ARBA00004586"/>
    </source>
</evidence>